<comment type="caution">
    <text evidence="3">The sequence shown here is derived from an EMBL/GenBank/DDBJ whole genome shotgun (WGS) entry which is preliminary data.</text>
</comment>
<feature type="compositionally biased region" description="Polar residues" evidence="1">
    <location>
        <begin position="97"/>
        <end position="114"/>
    </location>
</feature>
<dbReference type="STRING" id="44941.A0A397UVS6"/>
<evidence type="ECO:0000313" key="4">
    <source>
        <dbReference type="Proteomes" id="UP000266673"/>
    </source>
</evidence>
<keyword evidence="2" id="KW-1133">Transmembrane helix</keyword>
<feature type="compositionally biased region" description="Polar residues" evidence="1">
    <location>
        <begin position="131"/>
        <end position="156"/>
    </location>
</feature>
<evidence type="ECO:0000256" key="1">
    <source>
        <dbReference type="SAM" id="MobiDB-lite"/>
    </source>
</evidence>
<feature type="region of interest" description="Disordered" evidence="1">
    <location>
        <begin position="70"/>
        <end position="171"/>
    </location>
</feature>
<evidence type="ECO:0000256" key="2">
    <source>
        <dbReference type="SAM" id="Phobius"/>
    </source>
</evidence>
<accession>A0A397UVS6</accession>
<dbReference type="Proteomes" id="UP000266673">
    <property type="component" value="Unassembled WGS sequence"/>
</dbReference>
<keyword evidence="2" id="KW-0812">Transmembrane</keyword>
<dbReference type="EMBL" id="QKWP01000850">
    <property type="protein sequence ID" value="RIB14235.1"/>
    <property type="molecule type" value="Genomic_DNA"/>
</dbReference>
<feature type="transmembrane region" description="Helical" evidence="2">
    <location>
        <begin position="392"/>
        <end position="409"/>
    </location>
</feature>
<reference evidence="3 4" key="1">
    <citation type="submission" date="2018-06" db="EMBL/GenBank/DDBJ databases">
        <title>Comparative genomics reveals the genomic features of Rhizophagus irregularis, R. cerebriforme, R. diaphanum and Gigaspora rosea, and their symbiotic lifestyle signature.</title>
        <authorList>
            <person name="Morin E."/>
            <person name="San Clemente H."/>
            <person name="Chen E.C.H."/>
            <person name="De La Providencia I."/>
            <person name="Hainaut M."/>
            <person name="Kuo A."/>
            <person name="Kohler A."/>
            <person name="Murat C."/>
            <person name="Tang N."/>
            <person name="Roy S."/>
            <person name="Loubradou J."/>
            <person name="Henrissat B."/>
            <person name="Grigoriev I.V."/>
            <person name="Corradi N."/>
            <person name="Roux C."/>
            <person name="Martin F.M."/>
        </authorList>
    </citation>
    <scope>NUCLEOTIDE SEQUENCE [LARGE SCALE GENOMIC DNA]</scope>
    <source>
        <strain evidence="3 4">DAOM 194757</strain>
    </source>
</reference>
<proteinExistence type="predicted"/>
<dbReference type="OrthoDB" id="2380819at2759"/>
<name>A0A397UVS6_9GLOM</name>
<dbReference type="AlphaFoldDB" id="A0A397UVS6"/>
<protein>
    <submittedName>
        <fullName evidence="3">Uncharacterized protein</fullName>
    </submittedName>
</protein>
<keyword evidence="4" id="KW-1185">Reference proteome</keyword>
<keyword evidence="2" id="KW-0472">Membrane</keyword>
<sequence>MPLSTATEKLARQEHILKVKDNNTKRISTSETFDFQPVLNQKQKYDRIIVTRNTVTGLLSTDLQITPFEVTHPVNDDESKKQQKGNMTKDDTRPSKTDTISKQVDHSQSTSSTPIFIDLTASPPAAPEFISKTNQKDQNIPAQRQACDINSSSQNTSHKRKRGLNSGSRDIVSGLGTLIIDDTQKSSEYVKNVGNLEKNDEFSSTSNQSDDNDEMSSDEFFIRSSKKKKDVKGKGVVSDEKSEHVEHNNKESSWNKQLNHPNFQAGEFEHTVPSMYDVVYSHYAEFNKKKGSLSTIEWGDISLREGASSDTSKKYMLYSAVELINKNYSTCLGIMDCVLFSKDDEKIRNKNLQIMNKLKFTKRNKNRQCGNVHFIKCIPHHDSELIQQARCIFFMWCLMHVFLVFSIMFI</sequence>
<evidence type="ECO:0000313" key="3">
    <source>
        <dbReference type="EMBL" id="RIB14235.1"/>
    </source>
</evidence>
<feature type="compositionally biased region" description="Basic and acidic residues" evidence="1">
    <location>
        <begin position="74"/>
        <end position="96"/>
    </location>
</feature>
<feature type="compositionally biased region" description="Basic and acidic residues" evidence="1">
    <location>
        <begin position="237"/>
        <end position="250"/>
    </location>
</feature>
<feature type="region of interest" description="Disordered" evidence="1">
    <location>
        <begin position="199"/>
        <end position="258"/>
    </location>
</feature>
<organism evidence="3 4">
    <name type="scientific">Gigaspora rosea</name>
    <dbReference type="NCBI Taxonomy" id="44941"/>
    <lineage>
        <taxon>Eukaryota</taxon>
        <taxon>Fungi</taxon>
        <taxon>Fungi incertae sedis</taxon>
        <taxon>Mucoromycota</taxon>
        <taxon>Glomeromycotina</taxon>
        <taxon>Glomeromycetes</taxon>
        <taxon>Diversisporales</taxon>
        <taxon>Gigasporaceae</taxon>
        <taxon>Gigaspora</taxon>
    </lineage>
</organism>
<gene>
    <name evidence="3" type="ORF">C2G38_1673467</name>
</gene>